<dbReference type="KEGG" id="psq:PUNSTDRAFT_47577"/>
<dbReference type="RefSeq" id="XP_007388473.1">
    <property type="nucleotide sequence ID" value="XM_007388411.1"/>
</dbReference>
<evidence type="ECO:0000313" key="3">
    <source>
        <dbReference type="Proteomes" id="UP000054196"/>
    </source>
</evidence>
<dbReference type="AlphaFoldDB" id="R7S1R3"/>
<keyword evidence="3" id="KW-1185">Reference proteome</keyword>
<dbReference type="EMBL" id="JH687555">
    <property type="protein sequence ID" value="EIN04330.1"/>
    <property type="molecule type" value="Genomic_DNA"/>
</dbReference>
<dbReference type="HOGENOM" id="CLU_742148_0_0_1"/>
<dbReference type="Proteomes" id="UP000054196">
    <property type="component" value="Unassembled WGS sequence"/>
</dbReference>
<protein>
    <submittedName>
        <fullName evidence="2">Uncharacterized protein</fullName>
    </submittedName>
</protein>
<evidence type="ECO:0000313" key="2">
    <source>
        <dbReference type="EMBL" id="EIN04330.1"/>
    </source>
</evidence>
<organism evidence="2 3">
    <name type="scientific">Punctularia strigosozonata (strain HHB-11173)</name>
    <name type="common">White-rot fungus</name>
    <dbReference type="NCBI Taxonomy" id="741275"/>
    <lineage>
        <taxon>Eukaryota</taxon>
        <taxon>Fungi</taxon>
        <taxon>Dikarya</taxon>
        <taxon>Basidiomycota</taxon>
        <taxon>Agaricomycotina</taxon>
        <taxon>Agaricomycetes</taxon>
        <taxon>Corticiales</taxon>
        <taxon>Punctulariaceae</taxon>
        <taxon>Punctularia</taxon>
    </lineage>
</organism>
<proteinExistence type="predicted"/>
<evidence type="ECO:0000256" key="1">
    <source>
        <dbReference type="SAM" id="MobiDB-lite"/>
    </source>
</evidence>
<sequence length="373" mass="42921">MGELMAVQEELTNFVAKGWIPVQPDPDHHESTVEVAFVYTDHAFHICLQFTLRRFASGPDIDRDTYPYSIQYRPHAVHHIVDGVAHALDINIVQPYHKDVCCAIDVDADGAILFADIQRAVSAAGQSLGLRRSVGFDFERDTIPEEAICPRISEKNARGSRRLRSSTRDSVRASDPVQKSRMEEKEALVWERDMEAGYGMWWGLLRRDSEVPPPFVAAAAAQFKYFGATLMKREHVGEDADYRAAGLKRNVERYFVSLRYGRLRYDFRILFHGQYSSETASVRERMHYEPGSLHDALDRVPLPFPPEWPFAARLCLPRRRGMRFLLAELRRSLSWMATLPRQITTLHFHSSFPTAMHLSTATEYVDCRHDYYK</sequence>
<reference evidence="3" key="1">
    <citation type="journal article" date="2012" name="Science">
        <title>The Paleozoic origin of enzymatic lignin decomposition reconstructed from 31 fungal genomes.</title>
        <authorList>
            <person name="Floudas D."/>
            <person name="Binder M."/>
            <person name="Riley R."/>
            <person name="Barry K."/>
            <person name="Blanchette R.A."/>
            <person name="Henrissat B."/>
            <person name="Martinez A.T."/>
            <person name="Otillar R."/>
            <person name="Spatafora J.W."/>
            <person name="Yadav J.S."/>
            <person name="Aerts A."/>
            <person name="Benoit I."/>
            <person name="Boyd A."/>
            <person name="Carlson A."/>
            <person name="Copeland A."/>
            <person name="Coutinho P.M."/>
            <person name="de Vries R.P."/>
            <person name="Ferreira P."/>
            <person name="Findley K."/>
            <person name="Foster B."/>
            <person name="Gaskell J."/>
            <person name="Glotzer D."/>
            <person name="Gorecki P."/>
            <person name="Heitman J."/>
            <person name="Hesse C."/>
            <person name="Hori C."/>
            <person name="Igarashi K."/>
            <person name="Jurgens J.A."/>
            <person name="Kallen N."/>
            <person name="Kersten P."/>
            <person name="Kohler A."/>
            <person name="Kuees U."/>
            <person name="Kumar T.K.A."/>
            <person name="Kuo A."/>
            <person name="LaButti K."/>
            <person name="Larrondo L.F."/>
            <person name="Lindquist E."/>
            <person name="Ling A."/>
            <person name="Lombard V."/>
            <person name="Lucas S."/>
            <person name="Lundell T."/>
            <person name="Martin R."/>
            <person name="McLaughlin D.J."/>
            <person name="Morgenstern I."/>
            <person name="Morin E."/>
            <person name="Murat C."/>
            <person name="Nagy L.G."/>
            <person name="Nolan M."/>
            <person name="Ohm R.A."/>
            <person name="Patyshakuliyeva A."/>
            <person name="Rokas A."/>
            <person name="Ruiz-Duenas F.J."/>
            <person name="Sabat G."/>
            <person name="Salamov A."/>
            <person name="Samejima M."/>
            <person name="Schmutz J."/>
            <person name="Slot J.C."/>
            <person name="St John F."/>
            <person name="Stenlid J."/>
            <person name="Sun H."/>
            <person name="Sun S."/>
            <person name="Syed K."/>
            <person name="Tsang A."/>
            <person name="Wiebenga A."/>
            <person name="Young D."/>
            <person name="Pisabarro A."/>
            <person name="Eastwood D.C."/>
            <person name="Martin F."/>
            <person name="Cullen D."/>
            <person name="Grigoriev I.V."/>
            <person name="Hibbett D.S."/>
        </authorList>
    </citation>
    <scope>NUCLEOTIDE SEQUENCE [LARGE SCALE GENOMIC DNA]</scope>
    <source>
        <strain evidence="3">HHB-11173 SS5</strain>
    </source>
</reference>
<name>R7S1R3_PUNST</name>
<feature type="region of interest" description="Disordered" evidence="1">
    <location>
        <begin position="158"/>
        <end position="179"/>
    </location>
</feature>
<gene>
    <name evidence="2" type="ORF">PUNSTDRAFT_47577</name>
</gene>
<dbReference type="GeneID" id="18882899"/>
<accession>R7S1R3</accession>
<feature type="compositionally biased region" description="Basic and acidic residues" evidence="1">
    <location>
        <begin position="166"/>
        <end position="179"/>
    </location>
</feature>